<feature type="compositionally biased region" description="Polar residues" evidence="1">
    <location>
        <begin position="80"/>
        <end position="92"/>
    </location>
</feature>
<organism evidence="3 4">
    <name type="scientific">Salinimonas iocasae</name>
    <dbReference type="NCBI Taxonomy" id="2572577"/>
    <lineage>
        <taxon>Bacteria</taxon>
        <taxon>Pseudomonadati</taxon>
        <taxon>Pseudomonadota</taxon>
        <taxon>Gammaproteobacteria</taxon>
        <taxon>Alteromonadales</taxon>
        <taxon>Alteromonadaceae</taxon>
        <taxon>Alteromonas/Salinimonas group</taxon>
        <taxon>Salinimonas</taxon>
    </lineage>
</organism>
<evidence type="ECO:0000313" key="4">
    <source>
        <dbReference type="Proteomes" id="UP000304912"/>
    </source>
</evidence>
<feature type="region of interest" description="Disordered" evidence="1">
    <location>
        <begin position="74"/>
        <end position="144"/>
    </location>
</feature>
<sequence length="256" mass="27806">MEIQWDRIDIPQDKGDRDANSHFWLTTNYRLFTFAVAIALHGILIISAALFVTVPASDKKQPVPRPVQARLVVAPPVVSDSMQPEPTGAEQKTTSETDAPDKNTPQTDKPPVEPTVKPAEKAPSTNTASSAEPPPVSATQSVSTNNVKKSAASVSSAAALNNYFSRHNELQISELGKTDSREARHRQRHPSLIDPRKGEPRQDESTPKVRRLRCDRIAGEVVATLSSIAGGTLRCSSEAQLAPHINKRLEEAGATR</sequence>
<feature type="transmembrane region" description="Helical" evidence="2">
    <location>
        <begin position="31"/>
        <end position="52"/>
    </location>
</feature>
<keyword evidence="2" id="KW-0472">Membrane</keyword>
<gene>
    <name evidence="3" type="ORF">FBQ74_15755</name>
</gene>
<dbReference type="OrthoDB" id="6329672at2"/>
<dbReference type="Proteomes" id="UP000304912">
    <property type="component" value="Chromosome"/>
</dbReference>
<feature type="compositionally biased region" description="Basic and acidic residues" evidence="1">
    <location>
        <begin position="194"/>
        <end position="209"/>
    </location>
</feature>
<evidence type="ECO:0000256" key="1">
    <source>
        <dbReference type="SAM" id="MobiDB-lite"/>
    </source>
</evidence>
<dbReference type="KEGG" id="salk:FBQ74_15755"/>
<reference evidence="3 4" key="1">
    <citation type="submission" date="2019-04" db="EMBL/GenBank/DDBJ databases">
        <title>Salinimonas iocasae sp. nov., a halophilic bacterium isolated from the outer tube casing of tubeworms in Okinawa Trough.</title>
        <authorList>
            <person name="Zhang H."/>
            <person name="Wang H."/>
            <person name="Li C."/>
        </authorList>
    </citation>
    <scope>NUCLEOTIDE SEQUENCE [LARGE SCALE GENOMIC DNA]</scope>
    <source>
        <strain evidence="3 4">KX18D6</strain>
    </source>
</reference>
<protein>
    <submittedName>
        <fullName evidence="3">Uncharacterized protein</fullName>
    </submittedName>
</protein>
<proteinExistence type="predicted"/>
<evidence type="ECO:0000256" key="2">
    <source>
        <dbReference type="SAM" id="Phobius"/>
    </source>
</evidence>
<keyword evidence="4" id="KW-1185">Reference proteome</keyword>
<accession>A0A5B7YGA5</accession>
<keyword evidence="2" id="KW-1133">Transmembrane helix</keyword>
<evidence type="ECO:0000313" key="3">
    <source>
        <dbReference type="EMBL" id="QCZ94832.1"/>
    </source>
</evidence>
<name>A0A5B7YGA5_9ALTE</name>
<feature type="region of interest" description="Disordered" evidence="1">
    <location>
        <begin position="174"/>
        <end position="209"/>
    </location>
</feature>
<dbReference type="EMBL" id="CP039852">
    <property type="protein sequence ID" value="QCZ94832.1"/>
    <property type="molecule type" value="Genomic_DNA"/>
</dbReference>
<dbReference type="RefSeq" id="WP_139757568.1">
    <property type="nucleotide sequence ID" value="NZ_CP039852.1"/>
</dbReference>
<keyword evidence="2" id="KW-0812">Transmembrane</keyword>
<dbReference type="AlphaFoldDB" id="A0A5B7YGA5"/>